<reference evidence="1" key="1">
    <citation type="submission" date="2020-08" db="EMBL/GenBank/DDBJ databases">
        <title>Multicomponent nature underlies the extraordinary mechanical properties of spider dragline silk.</title>
        <authorList>
            <person name="Kono N."/>
            <person name="Nakamura H."/>
            <person name="Mori M."/>
            <person name="Yoshida Y."/>
            <person name="Ohtoshi R."/>
            <person name="Malay A.D."/>
            <person name="Moran D.A.P."/>
            <person name="Tomita M."/>
            <person name="Numata K."/>
            <person name="Arakawa K."/>
        </authorList>
    </citation>
    <scope>NUCLEOTIDE SEQUENCE</scope>
</reference>
<proteinExistence type="predicted"/>
<organism evidence="1 2">
    <name type="scientific">Nephila pilipes</name>
    <name type="common">Giant wood spider</name>
    <name type="synonym">Nephila maculata</name>
    <dbReference type="NCBI Taxonomy" id="299642"/>
    <lineage>
        <taxon>Eukaryota</taxon>
        <taxon>Metazoa</taxon>
        <taxon>Ecdysozoa</taxon>
        <taxon>Arthropoda</taxon>
        <taxon>Chelicerata</taxon>
        <taxon>Arachnida</taxon>
        <taxon>Araneae</taxon>
        <taxon>Araneomorphae</taxon>
        <taxon>Entelegynae</taxon>
        <taxon>Araneoidea</taxon>
        <taxon>Nephilidae</taxon>
        <taxon>Nephila</taxon>
    </lineage>
</organism>
<protein>
    <submittedName>
        <fullName evidence="1">Uncharacterized protein</fullName>
    </submittedName>
</protein>
<dbReference type="OrthoDB" id="6775554at2759"/>
<evidence type="ECO:0000313" key="2">
    <source>
        <dbReference type="Proteomes" id="UP000887013"/>
    </source>
</evidence>
<dbReference type="AlphaFoldDB" id="A0A8X6UL53"/>
<name>A0A8X6UL53_NEPPI</name>
<keyword evidence="2" id="KW-1185">Reference proteome</keyword>
<comment type="caution">
    <text evidence="1">The sequence shown here is derived from an EMBL/GenBank/DDBJ whole genome shotgun (WGS) entry which is preliminary data.</text>
</comment>
<gene>
    <name evidence="1" type="ORF">NPIL_495331</name>
</gene>
<dbReference type="Proteomes" id="UP000887013">
    <property type="component" value="Unassembled WGS sequence"/>
</dbReference>
<accession>A0A8X6UL53</accession>
<evidence type="ECO:0000313" key="1">
    <source>
        <dbReference type="EMBL" id="GFU27758.1"/>
    </source>
</evidence>
<dbReference type="EMBL" id="BMAW01032920">
    <property type="protein sequence ID" value="GFU27758.1"/>
    <property type="molecule type" value="Genomic_DNA"/>
</dbReference>
<sequence length="138" mass="16071">MKTLKTKYMWYYKNSFGHGTDLERMQITREELARKLEDKIPIETILDQIRDTFTDKLEMFHLLTHKGLLNLKVEYNISSDGILDTNHVISVACRKGIENLRGRGNSSIILFKDQNIANEDLYLGMRAEDFLLLIMNSS</sequence>